<gene>
    <name evidence="1" type="ORF">LCGC14_2812020</name>
</gene>
<organism evidence="1">
    <name type="scientific">marine sediment metagenome</name>
    <dbReference type="NCBI Taxonomy" id="412755"/>
    <lineage>
        <taxon>unclassified sequences</taxon>
        <taxon>metagenomes</taxon>
        <taxon>ecological metagenomes</taxon>
    </lineage>
</organism>
<evidence type="ECO:0008006" key="2">
    <source>
        <dbReference type="Google" id="ProtNLM"/>
    </source>
</evidence>
<reference evidence="1" key="1">
    <citation type="journal article" date="2015" name="Nature">
        <title>Complex archaea that bridge the gap between prokaryotes and eukaryotes.</title>
        <authorList>
            <person name="Spang A."/>
            <person name="Saw J.H."/>
            <person name="Jorgensen S.L."/>
            <person name="Zaremba-Niedzwiedzka K."/>
            <person name="Martijn J."/>
            <person name="Lind A.E."/>
            <person name="van Eijk R."/>
            <person name="Schleper C."/>
            <person name="Guy L."/>
            <person name="Ettema T.J."/>
        </authorList>
    </citation>
    <scope>NUCLEOTIDE SEQUENCE</scope>
</reference>
<dbReference type="EMBL" id="LAZR01053058">
    <property type="protein sequence ID" value="KKK81580.1"/>
    <property type="molecule type" value="Genomic_DNA"/>
</dbReference>
<proteinExistence type="predicted"/>
<name>A0A0F8Z6E8_9ZZZZ</name>
<accession>A0A0F8Z6E8</accession>
<dbReference type="AlphaFoldDB" id="A0A0F8Z6E8"/>
<protein>
    <recommendedName>
        <fullName evidence="2">Glycosyltransferase 2-like domain-containing protein</fullName>
    </recommendedName>
</protein>
<comment type="caution">
    <text evidence="1">The sequence shown here is derived from an EMBL/GenBank/DDBJ whole genome shotgun (WGS) entry which is preliminary data.</text>
</comment>
<dbReference type="SUPFAM" id="SSF53448">
    <property type="entry name" value="Nucleotide-diphospho-sugar transferases"/>
    <property type="match status" value="1"/>
</dbReference>
<evidence type="ECO:0000313" key="1">
    <source>
        <dbReference type="EMBL" id="KKK81580.1"/>
    </source>
</evidence>
<sequence length="279" mass="31807">MPKPKVGFGICTYGHQPPQFWLPYAEAVFSLEKFGIDYDRTYWAGTSFLDVNRNIVADMWLEANRSEWLFWVDSDNPPNPAVLRALLDLDRPLVSGIYYSATGPGGKYTPISYVRDGETGLYRPLSELGWAKGEILQVDVGGMGCFLTHRDVYLDIIKEYEVYIRESGGSLVIRKDQVQGEVPEKATAHPYAGKLKKGLYYEPVVQLPEATTEFPFFMKEFLKSEDVHFCKLARDIGYEIWVDTSLEVGHHKEWTITGGEFRDMDRPDATPRERNLDGT</sequence>
<dbReference type="InterPro" id="IPR029044">
    <property type="entry name" value="Nucleotide-diphossugar_trans"/>
</dbReference>